<accession>A0A1I0XA15</accession>
<evidence type="ECO:0000313" key="7">
    <source>
        <dbReference type="Proteomes" id="UP000233565"/>
    </source>
</evidence>
<dbReference type="PANTHER" id="PTHR31793">
    <property type="entry name" value="4-HYDROXYBENZOYL-COA THIOESTERASE FAMILY MEMBER"/>
    <property type="match status" value="1"/>
</dbReference>
<dbReference type="Proteomes" id="UP000199113">
    <property type="component" value="Unassembled WGS sequence"/>
</dbReference>
<evidence type="ECO:0000313" key="5">
    <source>
        <dbReference type="EMBL" id="SFA97855.1"/>
    </source>
</evidence>
<dbReference type="CDD" id="cd00586">
    <property type="entry name" value="4HBT"/>
    <property type="match status" value="1"/>
</dbReference>
<evidence type="ECO:0000313" key="6">
    <source>
        <dbReference type="Proteomes" id="UP000199113"/>
    </source>
</evidence>
<dbReference type="Gene3D" id="3.10.129.10">
    <property type="entry name" value="Hotdog Thioesterase"/>
    <property type="match status" value="1"/>
</dbReference>
<dbReference type="OrthoDB" id="9799036at2"/>
<feature type="compositionally biased region" description="Low complexity" evidence="3">
    <location>
        <begin position="1"/>
        <end position="13"/>
    </location>
</feature>
<gene>
    <name evidence="4" type="ORF">CXG46_01290</name>
    <name evidence="5" type="ORF">SAMN05192575_102253</name>
</gene>
<organism evidence="5 6">
    <name type="scientific">Nocardioides alpinus</name>
    <dbReference type="NCBI Taxonomy" id="748909"/>
    <lineage>
        <taxon>Bacteria</taxon>
        <taxon>Bacillati</taxon>
        <taxon>Actinomycetota</taxon>
        <taxon>Actinomycetes</taxon>
        <taxon>Propionibacteriales</taxon>
        <taxon>Nocardioidaceae</taxon>
        <taxon>Nocardioides</taxon>
    </lineage>
</organism>
<dbReference type="Proteomes" id="UP000233565">
    <property type="component" value="Unassembled WGS sequence"/>
</dbReference>
<keyword evidence="7" id="KW-1185">Reference proteome</keyword>
<protein>
    <submittedName>
        <fullName evidence="5">Acyl-CoA thioester hydrolase</fullName>
    </submittedName>
    <submittedName>
        <fullName evidence="4">Acyl-CoA thioesterase</fullName>
    </submittedName>
</protein>
<dbReference type="InterPro" id="IPR050563">
    <property type="entry name" value="4-hydroxybenzoyl-CoA_TE"/>
</dbReference>
<reference evidence="4 7" key="2">
    <citation type="submission" date="2017-12" db="EMBL/GenBank/DDBJ databases">
        <title>Pharmacopeia of the Arctic Ocean.</title>
        <authorList>
            <person name="Collins E."/>
            <person name="Ducluzeau A.-L."/>
        </authorList>
    </citation>
    <scope>NUCLEOTIDE SEQUENCE [LARGE SCALE GENOMIC DNA]</scope>
    <source>
        <strain evidence="4 7">DSM 23325</strain>
    </source>
</reference>
<dbReference type="GO" id="GO:0047617">
    <property type="term" value="F:fatty acyl-CoA hydrolase activity"/>
    <property type="evidence" value="ECO:0007669"/>
    <property type="project" value="TreeGrafter"/>
</dbReference>
<feature type="region of interest" description="Disordered" evidence="3">
    <location>
        <begin position="1"/>
        <end position="26"/>
    </location>
</feature>
<dbReference type="EMBL" id="FOKC01000002">
    <property type="protein sequence ID" value="SFA97855.1"/>
    <property type="molecule type" value="Genomic_DNA"/>
</dbReference>
<evidence type="ECO:0000256" key="1">
    <source>
        <dbReference type="ARBA" id="ARBA00005953"/>
    </source>
</evidence>
<evidence type="ECO:0000256" key="2">
    <source>
        <dbReference type="ARBA" id="ARBA00022801"/>
    </source>
</evidence>
<name>A0A1I0XA15_9ACTN</name>
<dbReference type="SUPFAM" id="SSF54637">
    <property type="entry name" value="Thioesterase/thiol ester dehydrase-isomerase"/>
    <property type="match status" value="1"/>
</dbReference>
<reference evidence="5" key="1">
    <citation type="submission" date="2016-10" db="EMBL/GenBank/DDBJ databases">
        <authorList>
            <person name="de Groot N.N."/>
        </authorList>
    </citation>
    <scope>NUCLEOTIDE SEQUENCE [LARGE SCALE GENOMIC DNA]</scope>
    <source>
        <strain evidence="5">CGMCC 1.10697</strain>
    </source>
</reference>
<dbReference type="AlphaFoldDB" id="A0A1I0XA15"/>
<evidence type="ECO:0000256" key="3">
    <source>
        <dbReference type="SAM" id="MobiDB-lite"/>
    </source>
</evidence>
<dbReference type="EMBL" id="PJBV01000010">
    <property type="protein sequence ID" value="PKH44222.1"/>
    <property type="molecule type" value="Genomic_DNA"/>
</dbReference>
<evidence type="ECO:0000313" key="4">
    <source>
        <dbReference type="EMBL" id="PKH44222.1"/>
    </source>
</evidence>
<dbReference type="RefSeq" id="WP_091196211.1">
    <property type="nucleotide sequence ID" value="NZ_FOKC01000002.1"/>
</dbReference>
<dbReference type="InterPro" id="IPR029069">
    <property type="entry name" value="HotDog_dom_sf"/>
</dbReference>
<proteinExistence type="inferred from homology"/>
<comment type="similarity">
    <text evidence="1">Belongs to the 4-hydroxybenzoyl-CoA thioesterase family.</text>
</comment>
<keyword evidence="2 5" id="KW-0378">Hydrolase</keyword>
<dbReference type="STRING" id="748909.SAMN05192575_102253"/>
<dbReference type="PANTHER" id="PTHR31793:SF27">
    <property type="entry name" value="NOVEL THIOESTERASE SUPERFAMILY DOMAIN AND SAPOSIN A-TYPE DOMAIN CONTAINING PROTEIN (0610012H03RIK)"/>
    <property type="match status" value="1"/>
</dbReference>
<sequence>MSHESSAPEAAPATGTRTQPARPTRSDYVAWRTATTRWRDDDAYGHLNNATYYELFDTAVNAYLYDATGVDVRALPQIGVVAETGCRYFREIGFPEPIEMGLVVDKVGRSSIIYRIGLFQGTSDEAAAEGRFVHVYVDNARGAGSRPVTPVPDVVREAVVRLQRPEA</sequence>
<dbReference type="Pfam" id="PF13279">
    <property type="entry name" value="4HBT_2"/>
    <property type="match status" value="1"/>
</dbReference>